<dbReference type="PANTHER" id="PTHR33067">
    <property type="entry name" value="RNA-DIRECTED DNA POLYMERASE-RELATED"/>
    <property type="match status" value="1"/>
</dbReference>
<gene>
    <name evidence="2" type="ORF">CR513_10772</name>
</gene>
<feature type="compositionally biased region" description="Polar residues" evidence="1">
    <location>
        <begin position="261"/>
        <end position="270"/>
    </location>
</feature>
<proteinExistence type="predicted"/>
<dbReference type="AlphaFoldDB" id="A0A371HRV1"/>
<dbReference type="InterPro" id="IPR021109">
    <property type="entry name" value="Peptidase_aspartic_dom_sf"/>
</dbReference>
<evidence type="ECO:0008006" key="4">
    <source>
        <dbReference type="Google" id="ProtNLM"/>
    </source>
</evidence>
<dbReference type="SUPFAM" id="SSF50630">
    <property type="entry name" value="Acid proteases"/>
    <property type="match status" value="1"/>
</dbReference>
<comment type="caution">
    <text evidence="2">The sequence shown here is derived from an EMBL/GenBank/DDBJ whole genome shotgun (WGS) entry which is preliminary data.</text>
</comment>
<evidence type="ECO:0000313" key="3">
    <source>
        <dbReference type="Proteomes" id="UP000257109"/>
    </source>
</evidence>
<dbReference type="Gene3D" id="2.40.70.10">
    <property type="entry name" value="Acid Proteases"/>
    <property type="match status" value="1"/>
</dbReference>
<dbReference type="CDD" id="cd00303">
    <property type="entry name" value="retropepsin_like"/>
    <property type="match status" value="1"/>
</dbReference>
<reference evidence="2" key="1">
    <citation type="submission" date="2018-05" db="EMBL/GenBank/DDBJ databases">
        <title>Draft genome of Mucuna pruriens seed.</title>
        <authorList>
            <person name="Nnadi N.E."/>
            <person name="Vos R."/>
            <person name="Hasami M.H."/>
            <person name="Devisetty U.K."/>
            <person name="Aguiy J.C."/>
        </authorList>
    </citation>
    <scope>NUCLEOTIDE SEQUENCE [LARGE SCALE GENOMIC DNA]</scope>
    <source>
        <strain evidence="2">JCA_2017</strain>
    </source>
</reference>
<protein>
    <recommendedName>
        <fullName evidence="4">Reverse transcriptase domain-containing protein</fullName>
    </recommendedName>
</protein>
<name>A0A371HRV1_MUCPR</name>
<feature type="non-terminal residue" evidence="2">
    <location>
        <position position="1"/>
    </location>
</feature>
<evidence type="ECO:0000313" key="2">
    <source>
        <dbReference type="EMBL" id="RDY05404.1"/>
    </source>
</evidence>
<dbReference type="EMBL" id="QJKJ01001887">
    <property type="protein sequence ID" value="RDY05404.1"/>
    <property type="molecule type" value="Genomic_DNA"/>
</dbReference>
<keyword evidence="3" id="KW-1185">Reference proteome</keyword>
<dbReference type="Proteomes" id="UP000257109">
    <property type="component" value="Unassembled WGS sequence"/>
</dbReference>
<sequence>MKGNREIRGVVSTLTRNEGPIIGASQALPKKCRDPGIFSIPCTISECTFVDAMLDLGALINVMPASIYRALNFCDLEPTRMTIQLANRNIVQPLGVLEDVHVQVNKQIFPANFYVLDMEDKTFGKESTLILGRPFLMTTRTKIDHLTKDHSLFGSHMIEELVEEYFQLDGYSEDRENFAGNVNVTSCLWSITEELDYEEIHNLPNSEDNNDDVVDLDFKDELFEVIDQVCNHEKLEYVNNVEVKVAETNKPSSAQHATIFTTKGESTTEGQNRKMTKVNSAKEN</sequence>
<accession>A0A371HRV1</accession>
<dbReference type="PANTHER" id="PTHR33067:SF9">
    <property type="entry name" value="RNA-DIRECTED DNA POLYMERASE"/>
    <property type="match status" value="1"/>
</dbReference>
<evidence type="ECO:0000256" key="1">
    <source>
        <dbReference type="SAM" id="MobiDB-lite"/>
    </source>
</evidence>
<feature type="region of interest" description="Disordered" evidence="1">
    <location>
        <begin position="261"/>
        <end position="284"/>
    </location>
</feature>
<organism evidence="2 3">
    <name type="scientific">Mucuna pruriens</name>
    <name type="common">Velvet bean</name>
    <name type="synonym">Dolichos pruriens</name>
    <dbReference type="NCBI Taxonomy" id="157652"/>
    <lineage>
        <taxon>Eukaryota</taxon>
        <taxon>Viridiplantae</taxon>
        <taxon>Streptophyta</taxon>
        <taxon>Embryophyta</taxon>
        <taxon>Tracheophyta</taxon>
        <taxon>Spermatophyta</taxon>
        <taxon>Magnoliopsida</taxon>
        <taxon>eudicotyledons</taxon>
        <taxon>Gunneridae</taxon>
        <taxon>Pentapetalae</taxon>
        <taxon>rosids</taxon>
        <taxon>fabids</taxon>
        <taxon>Fabales</taxon>
        <taxon>Fabaceae</taxon>
        <taxon>Papilionoideae</taxon>
        <taxon>50 kb inversion clade</taxon>
        <taxon>NPAAA clade</taxon>
        <taxon>indigoferoid/millettioid clade</taxon>
        <taxon>Phaseoleae</taxon>
        <taxon>Mucuna</taxon>
    </lineage>
</organism>